<accession>A0A6A6F1B1</accession>
<proteinExistence type="predicted"/>
<feature type="region of interest" description="Disordered" evidence="1">
    <location>
        <begin position="136"/>
        <end position="166"/>
    </location>
</feature>
<evidence type="ECO:0000313" key="3">
    <source>
        <dbReference type="Proteomes" id="UP000799539"/>
    </source>
</evidence>
<organism evidence="2 3">
    <name type="scientific">Cercospora zeae-maydis SCOH1-5</name>
    <dbReference type="NCBI Taxonomy" id="717836"/>
    <lineage>
        <taxon>Eukaryota</taxon>
        <taxon>Fungi</taxon>
        <taxon>Dikarya</taxon>
        <taxon>Ascomycota</taxon>
        <taxon>Pezizomycotina</taxon>
        <taxon>Dothideomycetes</taxon>
        <taxon>Dothideomycetidae</taxon>
        <taxon>Mycosphaerellales</taxon>
        <taxon>Mycosphaerellaceae</taxon>
        <taxon>Cercospora</taxon>
    </lineage>
</organism>
<dbReference type="AlphaFoldDB" id="A0A6A6F1B1"/>
<reference evidence="2" key="1">
    <citation type="journal article" date="2020" name="Stud. Mycol.">
        <title>101 Dothideomycetes genomes: a test case for predicting lifestyles and emergence of pathogens.</title>
        <authorList>
            <person name="Haridas S."/>
            <person name="Albert R."/>
            <person name="Binder M."/>
            <person name="Bloem J."/>
            <person name="Labutti K."/>
            <person name="Salamov A."/>
            <person name="Andreopoulos B."/>
            <person name="Baker S."/>
            <person name="Barry K."/>
            <person name="Bills G."/>
            <person name="Bluhm B."/>
            <person name="Cannon C."/>
            <person name="Castanera R."/>
            <person name="Culley D."/>
            <person name="Daum C."/>
            <person name="Ezra D."/>
            <person name="Gonzalez J."/>
            <person name="Henrissat B."/>
            <person name="Kuo A."/>
            <person name="Liang C."/>
            <person name="Lipzen A."/>
            <person name="Lutzoni F."/>
            <person name="Magnuson J."/>
            <person name="Mondo S."/>
            <person name="Nolan M."/>
            <person name="Ohm R."/>
            <person name="Pangilinan J."/>
            <person name="Park H.-J."/>
            <person name="Ramirez L."/>
            <person name="Alfaro M."/>
            <person name="Sun H."/>
            <person name="Tritt A."/>
            <person name="Yoshinaga Y."/>
            <person name="Zwiers L.-H."/>
            <person name="Turgeon B."/>
            <person name="Goodwin S."/>
            <person name="Spatafora J."/>
            <person name="Crous P."/>
            <person name="Grigoriev I."/>
        </authorList>
    </citation>
    <scope>NUCLEOTIDE SEQUENCE</scope>
    <source>
        <strain evidence="2">SCOH1-5</strain>
    </source>
</reference>
<feature type="compositionally biased region" description="Polar residues" evidence="1">
    <location>
        <begin position="140"/>
        <end position="151"/>
    </location>
</feature>
<sequence length="166" mass="18012">MPFTFSARTVDTAQSSCYIEKFGAFLALIGQATLLAYMSAVEHRAAFRYSCLPHGSTAVIPNQSRAEARIGDIKLPEFMNALECPSSSKSSNKTGQNVHHGMATHAGEEVAIDKVAKVSCDYGFPQSAGSVIDTLYHPSEPSSHPTNSELSRLTYAVIERDKRRTA</sequence>
<evidence type="ECO:0000313" key="2">
    <source>
        <dbReference type="EMBL" id="KAF2208258.1"/>
    </source>
</evidence>
<name>A0A6A6F1B1_9PEZI</name>
<keyword evidence="3" id="KW-1185">Reference proteome</keyword>
<protein>
    <submittedName>
        <fullName evidence="2">Uncharacterized protein</fullName>
    </submittedName>
</protein>
<evidence type="ECO:0000256" key="1">
    <source>
        <dbReference type="SAM" id="MobiDB-lite"/>
    </source>
</evidence>
<dbReference type="EMBL" id="ML992696">
    <property type="protein sequence ID" value="KAF2208258.1"/>
    <property type="molecule type" value="Genomic_DNA"/>
</dbReference>
<gene>
    <name evidence="2" type="ORF">CERZMDRAFT_87975</name>
</gene>
<dbReference type="Proteomes" id="UP000799539">
    <property type="component" value="Unassembled WGS sequence"/>
</dbReference>